<dbReference type="EMBL" id="WLYK01000005">
    <property type="protein sequence ID" value="MTD15141.1"/>
    <property type="molecule type" value="Genomic_DNA"/>
</dbReference>
<dbReference type="Pfam" id="PF09660">
    <property type="entry name" value="DUF2397"/>
    <property type="match status" value="1"/>
</dbReference>
<accession>A0A7K1FLW3</accession>
<evidence type="ECO:0000313" key="1">
    <source>
        <dbReference type="EMBL" id="MTD15141.1"/>
    </source>
</evidence>
<name>A0A7K1FLW3_9ACTN</name>
<sequence>MCPLIYPRPQSRVCRKGVNKTAETPRQDLFRYLTASESAEYVAIMELFSATLLVDLSPAEVAQAVSDTGTDLTVQIAEARCRQLVEWGNLTPAPRDARVNTVADFWRARSRFQISKLGGRTHRAVMEVLQAAEGAREVARELLGQIVNSLDRIAQALDQPEQAHPDAVAGMVTSVFNDHQLFSDSARDFYAYLSGVLSRFDLVDEEYTQFKRLLLDYVDLINADVNRHAPAIAARLTDLQARLDDLLNILNKVRGLDIEAVDRGRGRSRSDWEELAIWYGADGSGSGADQLRAAAGVALGQLISNAKRMLDTSGVGYSRRADLLRLARWFDTAETDDAHRLFAAAFIAYPARHLALGPEEPDPRIGPTTSFWTAPAVDVPVSLRERADRAIRGRSSRVPDPAADRRALAQQAEREAEERRSAAVELSAAGRLHGSRLSPAARDLLLDRLSWMWSQHLDEAVDDELGLVIRAREGADTVVHSEDGDVTVEGFALTAAALAPTQENPAATRENAVS</sequence>
<dbReference type="InterPro" id="IPR013493">
    <property type="entry name" value="CHP02677"/>
</dbReference>
<protein>
    <submittedName>
        <fullName evidence="1">TIGR02677 family protein</fullName>
    </submittedName>
</protein>
<reference evidence="1 2" key="1">
    <citation type="submission" date="2019-11" db="EMBL/GenBank/DDBJ databases">
        <authorList>
            <person name="Jiang L.-Q."/>
        </authorList>
    </citation>
    <scope>NUCLEOTIDE SEQUENCE [LARGE SCALE GENOMIC DNA]</scope>
    <source>
        <strain evidence="1 2">YIM 132087</strain>
    </source>
</reference>
<evidence type="ECO:0000313" key="2">
    <source>
        <dbReference type="Proteomes" id="UP000460221"/>
    </source>
</evidence>
<dbReference type="NCBIfam" id="TIGR02677">
    <property type="entry name" value="TIGR02677 family protein"/>
    <property type="match status" value="1"/>
</dbReference>
<dbReference type="AlphaFoldDB" id="A0A7K1FLW3"/>
<dbReference type="Proteomes" id="UP000460221">
    <property type="component" value="Unassembled WGS sequence"/>
</dbReference>
<keyword evidence="2" id="KW-1185">Reference proteome</keyword>
<comment type="caution">
    <text evidence="1">The sequence shown here is derived from an EMBL/GenBank/DDBJ whole genome shotgun (WGS) entry which is preliminary data.</text>
</comment>
<proteinExistence type="predicted"/>
<gene>
    <name evidence="1" type="ORF">GIS00_14450</name>
</gene>
<organism evidence="1 2">
    <name type="scientific">Nakamurella alba</name>
    <dbReference type="NCBI Taxonomy" id="2665158"/>
    <lineage>
        <taxon>Bacteria</taxon>
        <taxon>Bacillati</taxon>
        <taxon>Actinomycetota</taxon>
        <taxon>Actinomycetes</taxon>
        <taxon>Nakamurellales</taxon>
        <taxon>Nakamurellaceae</taxon>
        <taxon>Nakamurella</taxon>
    </lineage>
</organism>